<keyword evidence="4" id="KW-1185">Reference proteome</keyword>
<dbReference type="STRING" id="35722.A0A0B7NE41"/>
<feature type="compositionally biased region" description="Acidic residues" evidence="1">
    <location>
        <begin position="11"/>
        <end position="21"/>
    </location>
</feature>
<proteinExistence type="predicted"/>
<dbReference type="EMBL" id="LN730358">
    <property type="protein sequence ID" value="CEP13605.1"/>
    <property type="molecule type" value="Genomic_DNA"/>
</dbReference>
<dbReference type="OrthoDB" id="4739136at2759"/>
<feature type="domain" description="DUF7905" evidence="2">
    <location>
        <begin position="346"/>
        <end position="653"/>
    </location>
</feature>
<sequence length="688" mass="78952">MSIEPEVPYNLDDEGSSDEENNNWRDLSINNPNTGAVTARLPLVDIDFGPSSTPLSQQAANSPRPPRAFADTTVTSGSGHRNADDHWVLPAHINLRDVLGSRNKARINTIQQHTGSFIEYNETYNQVDIWGDADAIAKTKRYLEDIVQNLFERDERSQRKTKKWGKPERELTERERRRAERKQAKIDEEKRYQGLPAVTQNYHAVFPLPDSSIPLLRFSGENESYFNQIRADCKTYLWYEEQGNLIRLAGDSDEAVKEAAIRIRNWYLKSARKPMGGILRLMEQPTTQSLLEYKSLPKGFVTFKYTDPEEERVLLERNSMLQSVNTGVPNRVDLIGFADEHPAEPLSDVVKTLNARNENLIEQQLAAGLESLRLNNWVIRMKIRFGQICLVQYPKMKTPFLSVEYVSDRLFRKTGFVSELAPCISKSFQGLGGLFEFLSTDPDAVEFSDNPRTSFAISAQQYPDAAPPRVPGQRDSPRGEMWDTILQISFTEGGQRRLWSTMTDCVDLVDISMTNIESNYSWDLKLQYARRLPSDDVNSPHEKFSRGLRISGNNRLVLATSNDYLPKLVIQKTKWQYSYKGFIIEVCQDEIWDMDRVERTDFELPVDLSLIDPHRSLYKVSLYKESWVDRFAENLDLKIGQAPSWSLRDFLASPDENTRLVMQMAKHLAQILNSTVPLYWDNAKNSLV</sequence>
<evidence type="ECO:0000313" key="4">
    <source>
        <dbReference type="Proteomes" id="UP000054107"/>
    </source>
</evidence>
<evidence type="ECO:0000313" key="3">
    <source>
        <dbReference type="EMBL" id="CEP13605.1"/>
    </source>
</evidence>
<evidence type="ECO:0000256" key="1">
    <source>
        <dbReference type="SAM" id="MobiDB-lite"/>
    </source>
</evidence>
<evidence type="ECO:0000259" key="2">
    <source>
        <dbReference type="Pfam" id="PF25482"/>
    </source>
</evidence>
<protein>
    <recommendedName>
        <fullName evidence="2">DUF7905 domain-containing protein</fullName>
    </recommendedName>
</protein>
<dbReference type="AlphaFoldDB" id="A0A0B7NE41"/>
<feature type="region of interest" description="Disordered" evidence="1">
    <location>
        <begin position="1"/>
        <end position="25"/>
    </location>
</feature>
<name>A0A0B7NE41_9FUNG</name>
<gene>
    <name evidence="3" type="primary">PARPA_07720.1 scaffold 30360</name>
</gene>
<feature type="compositionally biased region" description="Polar residues" evidence="1">
    <location>
        <begin position="50"/>
        <end position="61"/>
    </location>
</feature>
<dbReference type="Proteomes" id="UP000054107">
    <property type="component" value="Unassembled WGS sequence"/>
</dbReference>
<feature type="region of interest" description="Disordered" evidence="1">
    <location>
        <begin position="48"/>
        <end position="67"/>
    </location>
</feature>
<accession>A0A0B7NE41</accession>
<dbReference type="Pfam" id="PF25482">
    <property type="entry name" value="DUF7905"/>
    <property type="match status" value="1"/>
</dbReference>
<reference evidence="3 4" key="1">
    <citation type="submission" date="2014-09" db="EMBL/GenBank/DDBJ databases">
        <authorList>
            <person name="Ellenberger Sabrina"/>
        </authorList>
    </citation>
    <scope>NUCLEOTIDE SEQUENCE [LARGE SCALE GENOMIC DNA]</scope>
    <source>
        <strain evidence="3 4">CBS 412.66</strain>
    </source>
</reference>
<organism evidence="3 4">
    <name type="scientific">Parasitella parasitica</name>
    <dbReference type="NCBI Taxonomy" id="35722"/>
    <lineage>
        <taxon>Eukaryota</taxon>
        <taxon>Fungi</taxon>
        <taxon>Fungi incertae sedis</taxon>
        <taxon>Mucoromycota</taxon>
        <taxon>Mucoromycotina</taxon>
        <taxon>Mucoromycetes</taxon>
        <taxon>Mucorales</taxon>
        <taxon>Mucorineae</taxon>
        <taxon>Mucoraceae</taxon>
        <taxon>Parasitella</taxon>
    </lineage>
</organism>
<dbReference type="InterPro" id="IPR057227">
    <property type="entry name" value="DUF7905"/>
</dbReference>
<feature type="compositionally biased region" description="Basic and acidic residues" evidence="1">
    <location>
        <begin position="165"/>
        <end position="184"/>
    </location>
</feature>
<feature type="region of interest" description="Disordered" evidence="1">
    <location>
        <begin position="157"/>
        <end position="184"/>
    </location>
</feature>